<organism evidence="31 32">
    <name type="scientific">Triplophysa tibetana</name>
    <dbReference type="NCBI Taxonomy" id="1572043"/>
    <lineage>
        <taxon>Eukaryota</taxon>
        <taxon>Metazoa</taxon>
        <taxon>Chordata</taxon>
        <taxon>Craniata</taxon>
        <taxon>Vertebrata</taxon>
        <taxon>Euteleostomi</taxon>
        <taxon>Actinopterygii</taxon>
        <taxon>Neopterygii</taxon>
        <taxon>Teleostei</taxon>
        <taxon>Ostariophysi</taxon>
        <taxon>Cypriniformes</taxon>
        <taxon>Nemacheilidae</taxon>
        <taxon>Triplophysa</taxon>
    </lineage>
</organism>
<comment type="pathway">
    <text evidence="3">Protein modification; protein sumoylation.</text>
</comment>
<keyword evidence="9" id="KW-0677">Repeat</keyword>
<proteinExistence type="inferred from homology"/>
<dbReference type="CDD" id="cd19769">
    <property type="entry name" value="Bbox2_TRIM16-like"/>
    <property type="match status" value="1"/>
</dbReference>
<dbReference type="GO" id="GO:0006457">
    <property type="term" value="P:protein folding"/>
    <property type="evidence" value="ECO:0007669"/>
    <property type="project" value="InterPro"/>
</dbReference>
<dbReference type="GO" id="GO:0003755">
    <property type="term" value="F:peptidyl-prolyl cis-trans isomerase activity"/>
    <property type="evidence" value="ECO:0007669"/>
    <property type="project" value="UniProtKB-KW"/>
</dbReference>
<keyword evidence="5" id="KW-0813">Transport</keyword>
<dbReference type="PANTHER" id="PTHR11071">
    <property type="entry name" value="PEPTIDYL-PROLYL CIS-TRANS ISOMERASE"/>
    <property type="match status" value="1"/>
</dbReference>
<dbReference type="InterPro" id="IPR000156">
    <property type="entry name" value="Ran_bind_dom"/>
</dbReference>
<dbReference type="SUPFAM" id="SSF57845">
    <property type="entry name" value="B-box zinc-binding domain"/>
    <property type="match status" value="1"/>
</dbReference>
<dbReference type="PRINTS" id="PR00153">
    <property type="entry name" value="CSAPPISMRASE"/>
</dbReference>
<comment type="similarity">
    <text evidence="23">Belongs to the RanBP2 E3 ligase family.</text>
</comment>
<dbReference type="FunFam" id="2.40.100.10:FF:000020">
    <property type="entry name" value="E3 SUMO-protein ligase RanBP2"/>
    <property type="match status" value="1"/>
</dbReference>
<evidence type="ECO:0000256" key="7">
    <source>
        <dbReference type="ARBA" id="ARBA00022553"/>
    </source>
</evidence>
<keyword evidence="13" id="KW-0862">Zinc</keyword>
<dbReference type="GO" id="GO:0003723">
    <property type="term" value="F:RNA binding"/>
    <property type="evidence" value="ECO:0007669"/>
    <property type="project" value="UniProtKB-KW"/>
</dbReference>
<evidence type="ECO:0000256" key="1">
    <source>
        <dbReference type="ARBA" id="ARBA00004126"/>
    </source>
</evidence>
<dbReference type="SUPFAM" id="SSF50729">
    <property type="entry name" value="PH domain-like"/>
    <property type="match status" value="1"/>
</dbReference>
<keyword evidence="10 26" id="KW-0863">Zinc-finger</keyword>
<evidence type="ECO:0000256" key="3">
    <source>
        <dbReference type="ARBA" id="ARBA00004718"/>
    </source>
</evidence>
<evidence type="ECO:0000256" key="15">
    <source>
        <dbReference type="ARBA" id="ARBA00022884"/>
    </source>
</evidence>
<keyword evidence="31" id="KW-0436">Ligase</keyword>
<keyword evidence="10 26" id="KW-0479">Metal-binding</keyword>
<evidence type="ECO:0000256" key="16">
    <source>
        <dbReference type="ARBA" id="ARBA00022927"/>
    </source>
</evidence>
<dbReference type="Pfam" id="PF00160">
    <property type="entry name" value="Pro_isomerase"/>
    <property type="match status" value="1"/>
</dbReference>
<dbReference type="SUPFAM" id="SSF50891">
    <property type="entry name" value="Cyclophilin-like"/>
    <property type="match status" value="1"/>
</dbReference>
<evidence type="ECO:0000256" key="25">
    <source>
        <dbReference type="ARBA" id="ARBA00081161"/>
    </source>
</evidence>
<dbReference type="Gene3D" id="2.30.29.30">
    <property type="entry name" value="Pleckstrin-homology domain (PH domain)/Phosphotyrosine-binding domain (PTB)"/>
    <property type="match status" value="1"/>
</dbReference>
<keyword evidence="27" id="KW-0175">Coiled coil</keyword>
<evidence type="ECO:0000256" key="14">
    <source>
        <dbReference type="ARBA" id="ARBA00022843"/>
    </source>
</evidence>
<keyword evidence="18" id="KW-0906">Nuclear pore complex</keyword>
<keyword evidence="18" id="KW-0811">Translocation</keyword>
<evidence type="ECO:0000256" key="19">
    <source>
        <dbReference type="ARBA" id="ARBA00023136"/>
    </source>
</evidence>
<evidence type="ECO:0000256" key="2">
    <source>
        <dbReference type="ARBA" id="ARBA00004567"/>
    </source>
</evidence>
<dbReference type="GO" id="GO:0051028">
    <property type="term" value="P:mRNA transport"/>
    <property type="evidence" value="ECO:0007669"/>
    <property type="project" value="UniProtKB-KW"/>
</dbReference>
<keyword evidence="19" id="KW-0472">Membrane</keyword>
<evidence type="ECO:0000256" key="18">
    <source>
        <dbReference type="ARBA" id="ARBA00023132"/>
    </source>
</evidence>
<comment type="subcellular location">
    <subcellularLocation>
        <location evidence="1">Nucleus membrane</location>
    </subcellularLocation>
    <subcellularLocation>
        <location evidence="2">Nucleus</location>
        <location evidence="2">Nuclear pore complex</location>
    </subcellularLocation>
</comment>
<keyword evidence="14" id="KW-0832">Ubl conjugation</keyword>
<keyword evidence="22" id="KW-0539">Nucleus</keyword>
<dbReference type="Proteomes" id="UP000324632">
    <property type="component" value="Chromosome 10"/>
</dbReference>
<keyword evidence="17" id="KW-0697">Rotamase</keyword>
<dbReference type="EMBL" id="SOYY01000010">
    <property type="protein sequence ID" value="KAA0716096.1"/>
    <property type="molecule type" value="Genomic_DNA"/>
</dbReference>
<evidence type="ECO:0000256" key="26">
    <source>
        <dbReference type="PROSITE-ProRule" id="PRU00024"/>
    </source>
</evidence>
<dbReference type="GO" id="GO:0005737">
    <property type="term" value="C:cytoplasm"/>
    <property type="evidence" value="ECO:0007669"/>
    <property type="project" value="TreeGrafter"/>
</dbReference>
<feature type="domain" description="PPIase cyclophilin-type" evidence="28">
    <location>
        <begin position="393"/>
        <end position="549"/>
    </location>
</feature>
<evidence type="ECO:0000256" key="24">
    <source>
        <dbReference type="ARBA" id="ARBA00070141"/>
    </source>
</evidence>
<evidence type="ECO:0000256" key="4">
    <source>
        <dbReference type="ARBA" id="ARBA00013194"/>
    </source>
</evidence>
<dbReference type="Gene3D" id="2.40.100.10">
    <property type="entry name" value="Cyclophilin-like"/>
    <property type="match status" value="1"/>
</dbReference>
<dbReference type="AlphaFoldDB" id="A0A5A9P5P7"/>
<dbReference type="InterPro" id="IPR020892">
    <property type="entry name" value="Cyclophilin-type_PPIase_CS"/>
</dbReference>
<dbReference type="InterPro" id="IPR058030">
    <property type="entry name" value="TRIM8/14/16/25/29/45/65_CC"/>
</dbReference>
<feature type="domain" description="B box-type" evidence="29">
    <location>
        <begin position="7"/>
        <end position="47"/>
    </location>
</feature>
<dbReference type="GO" id="GO:0016018">
    <property type="term" value="F:cyclosporin A binding"/>
    <property type="evidence" value="ECO:0007669"/>
    <property type="project" value="TreeGrafter"/>
</dbReference>
<dbReference type="GO" id="GO:0005643">
    <property type="term" value="C:nuclear pore"/>
    <property type="evidence" value="ECO:0007669"/>
    <property type="project" value="UniProtKB-SubCell"/>
</dbReference>
<dbReference type="EC" id="5.2.1.8" evidence="4"/>
<evidence type="ECO:0000256" key="13">
    <source>
        <dbReference type="ARBA" id="ARBA00022833"/>
    </source>
</evidence>
<evidence type="ECO:0000256" key="21">
    <source>
        <dbReference type="ARBA" id="ARBA00023235"/>
    </source>
</evidence>
<dbReference type="GO" id="GO:0015031">
    <property type="term" value="P:protein transport"/>
    <property type="evidence" value="ECO:0007669"/>
    <property type="project" value="UniProtKB-KW"/>
</dbReference>
<evidence type="ECO:0000313" key="31">
    <source>
        <dbReference type="EMBL" id="KAA0716096.1"/>
    </source>
</evidence>
<dbReference type="GO" id="GO:0016740">
    <property type="term" value="F:transferase activity"/>
    <property type="evidence" value="ECO:0007669"/>
    <property type="project" value="UniProtKB-KW"/>
</dbReference>
<evidence type="ECO:0000259" key="30">
    <source>
        <dbReference type="PROSITE" id="PS50196"/>
    </source>
</evidence>
<keyword evidence="16" id="KW-0653">Protein transport</keyword>
<dbReference type="Pfam" id="PF00638">
    <property type="entry name" value="Ran_BP1"/>
    <property type="match status" value="1"/>
</dbReference>
<dbReference type="FunFam" id="2.30.29.30:FF:000018">
    <property type="entry name" value="E3 SUMO-protein ligase RanBP2"/>
    <property type="match status" value="1"/>
</dbReference>
<protein>
    <recommendedName>
        <fullName evidence="24">E3 SUMO-protein ligase RanBP2</fullName>
        <ecNumber evidence="4">5.2.1.8</ecNumber>
    </recommendedName>
    <alternativeName>
        <fullName evidence="25">Ran-binding protein 2</fullName>
    </alternativeName>
</protein>
<dbReference type="InterPro" id="IPR029000">
    <property type="entry name" value="Cyclophilin-like_dom_sf"/>
</dbReference>
<dbReference type="Pfam" id="PF25600">
    <property type="entry name" value="TRIM_CC"/>
    <property type="match status" value="1"/>
</dbReference>
<comment type="caution">
    <text evidence="31">The sequence shown here is derived from an EMBL/GenBank/DDBJ whole genome shotgun (WGS) entry which is preliminary data.</text>
</comment>
<dbReference type="Gene3D" id="3.30.160.60">
    <property type="entry name" value="Classic Zinc Finger"/>
    <property type="match status" value="1"/>
</dbReference>
<dbReference type="Pfam" id="PF00643">
    <property type="entry name" value="zf-B_box"/>
    <property type="match status" value="1"/>
</dbReference>
<keyword evidence="8" id="KW-0808">Transferase</keyword>
<name>A0A5A9P5P7_9TELE</name>
<dbReference type="PROSITE" id="PS00170">
    <property type="entry name" value="CSA_PPIASE_1"/>
    <property type="match status" value="1"/>
</dbReference>
<evidence type="ECO:0000259" key="28">
    <source>
        <dbReference type="PROSITE" id="PS50072"/>
    </source>
</evidence>
<keyword evidence="11" id="KW-0833">Ubl conjugation pathway</keyword>
<dbReference type="GO" id="GO:0008270">
    <property type="term" value="F:zinc ion binding"/>
    <property type="evidence" value="ECO:0007669"/>
    <property type="project" value="UniProtKB-KW"/>
</dbReference>
<dbReference type="SMART" id="SM00336">
    <property type="entry name" value="BBOX"/>
    <property type="match status" value="1"/>
</dbReference>
<evidence type="ECO:0000256" key="10">
    <source>
        <dbReference type="ARBA" id="ARBA00022771"/>
    </source>
</evidence>
<dbReference type="InterPro" id="IPR011993">
    <property type="entry name" value="PH-like_dom_sf"/>
</dbReference>
<keyword evidence="6" id="KW-1017">Isopeptide bond</keyword>
<dbReference type="InterPro" id="IPR000315">
    <property type="entry name" value="Znf_B-box"/>
</dbReference>
<evidence type="ECO:0000256" key="22">
    <source>
        <dbReference type="ARBA" id="ARBA00023242"/>
    </source>
</evidence>
<accession>A0A5A9P5P7</accession>
<gene>
    <name evidence="31" type="ORF">E1301_Tti015806</name>
</gene>
<dbReference type="GO" id="GO:0016874">
    <property type="term" value="F:ligase activity"/>
    <property type="evidence" value="ECO:0007669"/>
    <property type="project" value="UniProtKB-KW"/>
</dbReference>
<evidence type="ECO:0000256" key="6">
    <source>
        <dbReference type="ARBA" id="ARBA00022499"/>
    </source>
</evidence>
<evidence type="ECO:0000256" key="27">
    <source>
        <dbReference type="SAM" id="Coils"/>
    </source>
</evidence>
<keyword evidence="20" id="KW-1015">Disulfide bond</keyword>
<dbReference type="SMART" id="SM00160">
    <property type="entry name" value="RanBD"/>
    <property type="match status" value="1"/>
</dbReference>
<keyword evidence="7" id="KW-0597">Phosphoprotein</keyword>
<evidence type="ECO:0000256" key="17">
    <source>
        <dbReference type="ARBA" id="ARBA00023110"/>
    </source>
</evidence>
<dbReference type="PANTHER" id="PTHR11071:SF561">
    <property type="entry name" value="PEPTIDYL-PROLYL CIS-TRANS ISOMERASE D-RELATED"/>
    <property type="match status" value="1"/>
</dbReference>
<feature type="domain" description="RanBD1" evidence="30">
    <location>
        <begin position="239"/>
        <end position="372"/>
    </location>
</feature>
<reference evidence="31 32" key="1">
    <citation type="journal article" date="2019" name="Mol. Ecol. Resour.">
        <title>Chromosome-level genome assembly of Triplophysa tibetana, a fish adapted to the harsh high-altitude environment of the Tibetan Plateau.</title>
        <authorList>
            <person name="Yang X."/>
            <person name="Liu H."/>
            <person name="Ma Z."/>
            <person name="Zou Y."/>
            <person name="Zou M."/>
            <person name="Mao Y."/>
            <person name="Li X."/>
            <person name="Wang H."/>
            <person name="Chen T."/>
            <person name="Wang W."/>
            <person name="Yang R."/>
        </authorList>
    </citation>
    <scope>NUCLEOTIDE SEQUENCE [LARGE SCALE GENOMIC DNA]</scope>
    <source>
        <strain evidence="31">TTIB1903HZAU</strain>
        <tissue evidence="31">Muscle</tissue>
    </source>
</reference>
<evidence type="ECO:0000256" key="11">
    <source>
        <dbReference type="ARBA" id="ARBA00022786"/>
    </source>
</evidence>
<feature type="coiled-coil region" evidence="27">
    <location>
        <begin position="127"/>
        <end position="154"/>
    </location>
</feature>
<sequence length="550" mass="62976">MDATERFKKMICLTHNKELEIYCRTDQQCICYLCTMDNHKTHDTVAAVAERTEKQVILQETQNKFQRRIQQREKDVHELKENLKSQKRSAQTAAEDCERMFTDLISSIERCRSEVTQLIRDQETAAVSRAEGLLELLELEIDDLKRRDAELELLLQADDHIHFLQSFQCFSHEPSDSPNIPVSSLPLFDDVRTTVCHLKDKLEDICTEAIEEISKRDSIFSRINVFESREGKLNKAKESIEEKVSLPKVKSGEEDEEVLFKGRTKLYWFDRDLSQWKERGVGDIKILFHREKKSYRVLMRRYQVLTVCANHIITKTIEMKTMNTCDNALVWTATDYADGDAKVEQFAAKFRTQDQSNSFAQTFTDCQSRMSQADSSQMSIAEGHSRETNPVVYFSIAVDDEPFGRITMELFSHIVPKTSENFRALCTGEKGFGFHNSVFHRIVPDFMCQGGDITNNDGTGGKSIYGVTFEDENFDVKHTGPGLLSMANRGRDTNTSQFFITLRKAEHLDFKHVAFGFVKDGIDVLKKIGDLGSKTGKPTTKIIIIECGQL</sequence>
<evidence type="ECO:0000256" key="23">
    <source>
        <dbReference type="ARBA" id="ARBA00061164"/>
    </source>
</evidence>
<evidence type="ECO:0000256" key="8">
    <source>
        <dbReference type="ARBA" id="ARBA00022679"/>
    </source>
</evidence>
<feature type="coiled-coil region" evidence="27">
    <location>
        <begin position="62"/>
        <end position="100"/>
    </location>
</feature>
<dbReference type="PROSITE" id="PS50119">
    <property type="entry name" value="ZF_BBOX"/>
    <property type="match status" value="1"/>
</dbReference>
<keyword evidence="15" id="KW-0694">RNA-binding</keyword>
<evidence type="ECO:0000256" key="12">
    <source>
        <dbReference type="ARBA" id="ARBA00022816"/>
    </source>
</evidence>
<evidence type="ECO:0000313" key="32">
    <source>
        <dbReference type="Proteomes" id="UP000324632"/>
    </source>
</evidence>
<evidence type="ECO:0000256" key="5">
    <source>
        <dbReference type="ARBA" id="ARBA00022448"/>
    </source>
</evidence>
<dbReference type="GO" id="GO:0031965">
    <property type="term" value="C:nuclear membrane"/>
    <property type="evidence" value="ECO:0007669"/>
    <property type="project" value="UniProtKB-SubCell"/>
</dbReference>
<evidence type="ECO:0000259" key="29">
    <source>
        <dbReference type="PROSITE" id="PS50119"/>
    </source>
</evidence>
<dbReference type="PROSITE" id="PS50196">
    <property type="entry name" value="RANBD1"/>
    <property type="match status" value="1"/>
</dbReference>
<dbReference type="PROSITE" id="PS50072">
    <property type="entry name" value="CSA_PPIASE_2"/>
    <property type="match status" value="1"/>
</dbReference>
<evidence type="ECO:0000256" key="9">
    <source>
        <dbReference type="ARBA" id="ARBA00022737"/>
    </source>
</evidence>
<dbReference type="InterPro" id="IPR002130">
    <property type="entry name" value="Cyclophilin-type_PPIase_dom"/>
</dbReference>
<keyword evidence="21" id="KW-0413">Isomerase</keyword>
<keyword evidence="12" id="KW-0509">mRNA transport</keyword>
<evidence type="ECO:0000256" key="20">
    <source>
        <dbReference type="ARBA" id="ARBA00023157"/>
    </source>
</evidence>
<keyword evidence="32" id="KW-1185">Reference proteome</keyword>